<evidence type="ECO:0000256" key="12">
    <source>
        <dbReference type="PIRSR" id="PIRSR602401-1"/>
    </source>
</evidence>
<dbReference type="AlphaFoldDB" id="A0A017SAZ5"/>
<keyword evidence="6 12" id="KW-0479">Metal-binding</keyword>
<feature type="transmembrane region" description="Helical" evidence="13">
    <location>
        <begin position="62"/>
        <end position="85"/>
    </location>
</feature>
<dbReference type="FunFam" id="1.10.630.10:FF:000063">
    <property type="entry name" value="Cytochrome P450 monooxygenase"/>
    <property type="match status" value="1"/>
</dbReference>
<organism evidence="14 15">
    <name type="scientific">Aspergillus ruber (strain CBS 135680)</name>
    <dbReference type="NCBI Taxonomy" id="1388766"/>
    <lineage>
        <taxon>Eukaryota</taxon>
        <taxon>Fungi</taxon>
        <taxon>Dikarya</taxon>
        <taxon>Ascomycota</taxon>
        <taxon>Pezizomycotina</taxon>
        <taxon>Eurotiomycetes</taxon>
        <taxon>Eurotiomycetidae</taxon>
        <taxon>Eurotiales</taxon>
        <taxon>Aspergillaceae</taxon>
        <taxon>Aspergillus</taxon>
        <taxon>Aspergillus subgen. Aspergillus</taxon>
    </lineage>
</organism>
<dbReference type="GO" id="GO:0016705">
    <property type="term" value="F:oxidoreductase activity, acting on paired donors, with incorporation or reduction of molecular oxygen"/>
    <property type="evidence" value="ECO:0007669"/>
    <property type="project" value="InterPro"/>
</dbReference>
<evidence type="ECO:0000256" key="4">
    <source>
        <dbReference type="ARBA" id="ARBA00022617"/>
    </source>
</evidence>
<comment type="similarity">
    <text evidence="3">Belongs to the cytochrome P450 family.</text>
</comment>
<sequence length="545" mass="62007">MGNTEPGSLSIFVVLSAILSHRWYFMRGEHHMNAHTWALGALMAPLVLCYLIHACFPRTWSSSLLGCLILTASWWSGFLSSVLFYRLLEHRLSKFPGSLPAKVTKLYHFFQCMHHNDYQFRSSQHATYGPIVRIGPSELSIAHPEAVQAIYGPLSRCYKSPWYDQGMPAESLHSVRDSKLHSQRRKIWDLGFSTKALRDFEPRQLAHIRRLGQRLTELEGQLINVSHWFNFLTFDIMGDLAFGKEFGMLDNGEEHYVMKLLHDGQKPLAFLTPVPWLTRVLVNIPGAMVGENKLKKWCLEQVEQRKKIHPDEPDIMSHLLQDARLKTREDADNWLTGDARLIVVAGSDTTALTLIHIFYYLARHKEVLAKLRTSLDALISFPDSMSHQDVQNIPYLDGIINEILRLHPPVPSGLLRVTPAEGLNCCGILIPGGTTISVPLYVLGRSALAYKQAHDFVPERWHERQDLVIDKRAFAPFSSGKYSCVGKNLAMMQLRTTVAYLTLKFDFWFGSGEDGSRLFSHALDAFTIFPGDLELVFRHRQSNVT</sequence>
<dbReference type="OrthoDB" id="6692864at2759"/>
<evidence type="ECO:0000256" key="3">
    <source>
        <dbReference type="ARBA" id="ARBA00010617"/>
    </source>
</evidence>
<dbReference type="PRINTS" id="PR00463">
    <property type="entry name" value="EP450I"/>
</dbReference>
<proteinExistence type="inferred from homology"/>
<dbReference type="SUPFAM" id="SSF48264">
    <property type="entry name" value="Cytochrome P450"/>
    <property type="match status" value="1"/>
</dbReference>
<keyword evidence="11 13" id="KW-0472">Membrane</keyword>
<dbReference type="GO" id="GO:0020037">
    <property type="term" value="F:heme binding"/>
    <property type="evidence" value="ECO:0007669"/>
    <property type="project" value="InterPro"/>
</dbReference>
<dbReference type="PANTHER" id="PTHR24305">
    <property type="entry name" value="CYTOCHROME P450"/>
    <property type="match status" value="1"/>
</dbReference>
<evidence type="ECO:0000256" key="9">
    <source>
        <dbReference type="ARBA" id="ARBA00023004"/>
    </source>
</evidence>
<comment type="subcellular location">
    <subcellularLocation>
        <location evidence="2">Membrane</location>
    </subcellularLocation>
</comment>
<dbReference type="Gene3D" id="1.10.630.10">
    <property type="entry name" value="Cytochrome P450"/>
    <property type="match status" value="1"/>
</dbReference>
<keyword evidence="10 14" id="KW-0503">Monooxygenase</keyword>
<keyword evidence="8" id="KW-0560">Oxidoreductase</keyword>
<dbReference type="STRING" id="1388766.A0A017SAZ5"/>
<dbReference type="GO" id="GO:1902181">
    <property type="term" value="P:verruculogen biosynthetic process"/>
    <property type="evidence" value="ECO:0007669"/>
    <property type="project" value="UniProtKB-ARBA"/>
</dbReference>
<keyword evidence="4 12" id="KW-0349">Heme</keyword>
<evidence type="ECO:0000256" key="7">
    <source>
        <dbReference type="ARBA" id="ARBA00022989"/>
    </source>
</evidence>
<dbReference type="Pfam" id="PF00067">
    <property type="entry name" value="p450"/>
    <property type="match status" value="1"/>
</dbReference>
<dbReference type="EMBL" id="KK088428">
    <property type="protein sequence ID" value="EYE94077.1"/>
    <property type="molecule type" value="Genomic_DNA"/>
</dbReference>
<dbReference type="PANTHER" id="PTHR24305:SF112">
    <property type="entry name" value="L-ORNITHINE-N5-MONOOXYGENASE (EUROFUNG)"/>
    <property type="match status" value="1"/>
</dbReference>
<dbReference type="CDD" id="cd11061">
    <property type="entry name" value="CYP67-like"/>
    <property type="match status" value="1"/>
</dbReference>
<evidence type="ECO:0000256" key="8">
    <source>
        <dbReference type="ARBA" id="ARBA00023002"/>
    </source>
</evidence>
<evidence type="ECO:0000256" key="13">
    <source>
        <dbReference type="SAM" id="Phobius"/>
    </source>
</evidence>
<reference evidence="15" key="1">
    <citation type="journal article" date="2014" name="Nat. Commun.">
        <title>Genomic adaptations of the halophilic Dead Sea filamentous fungus Eurotium rubrum.</title>
        <authorList>
            <person name="Kis-Papo T."/>
            <person name="Weig A.R."/>
            <person name="Riley R."/>
            <person name="Persoh D."/>
            <person name="Salamov A."/>
            <person name="Sun H."/>
            <person name="Lipzen A."/>
            <person name="Wasser S.P."/>
            <person name="Rambold G."/>
            <person name="Grigoriev I.V."/>
            <person name="Nevo E."/>
        </authorList>
    </citation>
    <scope>NUCLEOTIDE SEQUENCE [LARGE SCALE GENOMIC DNA]</scope>
    <source>
        <strain evidence="15">CBS 135680</strain>
    </source>
</reference>
<evidence type="ECO:0000256" key="6">
    <source>
        <dbReference type="ARBA" id="ARBA00022723"/>
    </source>
</evidence>
<dbReference type="PRINTS" id="PR00385">
    <property type="entry name" value="P450"/>
</dbReference>
<feature type="transmembrane region" description="Helical" evidence="13">
    <location>
        <begin position="37"/>
        <end position="56"/>
    </location>
</feature>
<keyword evidence="15" id="KW-1185">Reference proteome</keyword>
<feature type="binding site" description="axial binding residue" evidence="12">
    <location>
        <position position="484"/>
    </location>
    <ligand>
        <name>heme</name>
        <dbReference type="ChEBI" id="CHEBI:30413"/>
    </ligand>
    <ligandPart>
        <name>Fe</name>
        <dbReference type="ChEBI" id="CHEBI:18248"/>
    </ligandPart>
</feature>
<evidence type="ECO:0000256" key="5">
    <source>
        <dbReference type="ARBA" id="ARBA00022692"/>
    </source>
</evidence>
<dbReference type="GO" id="GO:0004497">
    <property type="term" value="F:monooxygenase activity"/>
    <property type="evidence" value="ECO:0007669"/>
    <property type="project" value="UniProtKB-KW"/>
</dbReference>
<dbReference type="GeneID" id="63702042"/>
<evidence type="ECO:0000313" key="14">
    <source>
        <dbReference type="EMBL" id="EYE94077.1"/>
    </source>
</evidence>
<protein>
    <submittedName>
        <fullName evidence="14">Cytochrome P450 monooxygenase-like protein</fullName>
    </submittedName>
</protein>
<dbReference type="InterPro" id="IPR036396">
    <property type="entry name" value="Cyt_P450_sf"/>
</dbReference>
<dbReference type="GO" id="GO:0005506">
    <property type="term" value="F:iron ion binding"/>
    <property type="evidence" value="ECO:0007669"/>
    <property type="project" value="InterPro"/>
</dbReference>
<dbReference type="GO" id="GO:0016020">
    <property type="term" value="C:membrane"/>
    <property type="evidence" value="ECO:0007669"/>
    <property type="project" value="UniProtKB-SubCell"/>
</dbReference>
<dbReference type="RefSeq" id="XP_040637765.1">
    <property type="nucleotide sequence ID" value="XM_040786918.1"/>
</dbReference>
<evidence type="ECO:0000256" key="10">
    <source>
        <dbReference type="ARBA" id="ARBA00023033"/>
    </source>
</evidence>
<comment type="cofactor">
    <cofactor evidence="1 12">
        <name>heme</name>
        <dbReference type="ChEBI" id="CHEBI:30413"/>
    </cofactor>
</comment>
<evidence type="ECO:0000256" key="1">
    <source>
        <dbReference type="ARBA" id="ARBA00001971"/>
    </source>
</evidence>
<keyword evidence="9 12" id="KW-0408">Iron</keyword>
<name>A0A017SAZ5_ASPRC</name>
<accession>A0A017SAZ5</accession>
<gene>
    <name evidence="14" type="ORF">EURHEDRAFT_524240</name>
</gene>
<evidence type="ECO:0000256" key="2">
    <source>
        <dbReference type="ARBA" id="ARBA00004370"/>
    </source>
</evidence>
<keyword evidence="7 13" id="KW-1133">Transmembrane helix</keyword>
<dbReference type="InterPro" id="IPR001128">
    <property type="entry name" value="Cyt_P450"/>
</dbReference>
<dbReference type="InterPro" id="IPR002401">
    <property type="entry name" value="Cyt_P450_E_grp-I"/>
</dbReference>
<evidence type="ECO:0000256" key="11">
    <source>
        <dbReference type="ARBA" id="ARBA00023136"/>
    </source>
</evidence>
<dbReference type="HOGENOM" id="CLU_001570_14_10_1"/>
<feature type="transmembrane region" description="Helical" evidence="13">
    <location>
        <begin position="6"/>
        <end position="25"/>
    </location>
</feature>
<keyword evidence="5 13" id="KW-0812">Transmembrane</keyword>
<evidence type="ECO:0000313" key="15">
    <source>
        <dbReference type="Proteomes" id="UP000019804"/>
    </source>
</evidence>
<dbReference type="Proteomes" id="UP000019804">
    <property type="component" value="Unassembled WGS sequence"/>
</dbReference>
<dbReference type="InterPro" id="IPR050121">
    <property type="entry name" value="Cytochrome_P450_monoxygenase"/>
</dbReference>